<dbReference type="GO" id="GO:0071013">
    <property type="term" value="C:catalytic step 2 spliceosome"/>
    <property type="evidence" value="ECO:0007669"/>
    <property type="project" value="TreeGrafter"/>
</dbReference>
<keyword evidence="4" id="KW-0805">Transcription regulation</keyword>
<dbReference type="InterPro" id="IPR039853">
    <property type="entry name" value="Pinin"/>
</dbReference>
<dbReference type="GO" id="GO:0008380">
    <property type="term" value="P:RNA splicing"/>
    <property type="evidence" value="ECO:0007669"/>
    <property type="project" value="UniProtKB-KW"/>
</dbReference>
<evidence type="ECO:0000256" key="1">
    <source>
        <dbReference type="ARBA" id="ARBA00004123"/>
    </source>
</evidence>
<evidence type="ECO:0000256" key="4">
    <source>
        <dbReference type="ARBA" id="ARBA00023015"/>
    </source>
</evidence>
<dbReference type="Pfam" id="PF04696">
    <property type="entry name" value="Pinin_SDK_memA"/>
    <property type="match status" value="1"/>
</dbReference>
<feature type="compositionally biased region" description="Basic and acidic residues" evidence="8">
    <location>
        <begin position="326"/>
        <end position="340"/>
    </location>
</feature>
<proteinExistence type="inferred from homology"/>
<feature type="region of interest" description="Disordered" evidence="8">
    <location>
        <begin position="1"/>
        <end position="148"/>
    </location>
</feature>
<feature type="domain" description="Pinin/SDK/MemA protein" evidence="9">
    <location>
        <begin position="103"/>
        <end position="215"/>
    </location>
</feature>
<keyword evidence="7" id="KW-0539">Nucleus</keyword>
<keyword evidence="3" id="KW-0507">mRNA processing</keyword>
<reference evidence="10 11" key="1">
    <citation type="submission" date="2016-10" db="EMBL/GenBank/DDBJ databases">
        <authorList>
            <person name="Varghese N."/>
        </authorList>
    </citation>
    <scope>NUCLEOTIDE SEQUENCE [LARGE SCALE GENOMIC DNA]</scope>
</reference>
<feature type="compositionally biased region" description="Basic and acidic residues" evidence="8">
    <location>
        <begin position="236"/>
        <end position="245"/>
    </location>
</feature>
<dbReference type="InterPro" id="IPR006786">
    <property type="entry name" value="Pinin_SDK_MemA"/>
</dbReference>
<evidence type="ECO:0000256" key="5">
    <source>
        <dbReference type="ARBA" id="ARBA00023163"/>
    </source>
</evidence>
<feature type="compositionally biased region" description="Basic and acidic residues" evidence="8">
    <location>
        <begin position="121"/>
        <end position="148"/>
    </location>
</feature>
<feature type="region of interest" description="Disordered" evidence="8">
    <location>
        <begin position="236"/>
        <end position="359"/>
    </location>
</feature>
<protein>
    <recommendedName>
        <fullName evidence="9">Pinin/SDK/MemA protein domain-containing protein</fullName>
    </recommendedName>
</protein>
<feature type="compositionally biased region" description="Basic and acidic residues" evidence="8">
    <location>
        <begin position="84"/>
        <end position="97"/>
    </location>
</feature>
<dbReference type="PANTHER" id="PTHR12707">
    <property type="entry name" value="PINN"/>
    <property type="match status" value="1"/>
</dbReference>
<feature type="compositionally biased region" description="Polar residues" evidence="8">
    <location>
        <begin position="63"/>
        <end position="83"/>
    </location>
</feature>
<dbReference type="GO" id="GO:0006397">
    <property type="term" value="P:mRNA processing"/>
    <property type="evidence" value="ECO:0007669"/>
    <property type="project" value="UniProtKB-KW"/>
</dbReference>
<dbReference type="EMBL" id="LT882678">
    <property type="protein sequence ID" value="SMY22554.1"/>
    <property type="molecule type" value="Genomic_DNA"/>
</dbReference>
<feature type="compositionally biased region" description="Basic and acidic residues" evidence="8">
    <location>
        <begin position="301"/>
        <end position="317"/>
    </location>
</feature>
<evidence type="ECO:0000256" key="3">
    <source>
        <dbReference type="ARBA" id="ARBA00022664"/>
    </source>
</evidence>
<evidence type="ECO:0000313" key="11">
    <source>
        <dbReference type="Proteomes" id="UP000215453"/>
    </source>
</evidence>
<comment type="subcellular location">
    <subcellularLocation>
        <location evidence="1">Nucleus</location>
    </subcellularLocation>
</comment>
<feature type="compositionally biased region" description="Polar residues" evidence="8">
    <location>
        <begin position="271"/>
        <end position="282"/>
    </location>
</feature>
<name>A0A1Y6LDL0_ZYMTR</name>
<feature type="compositionally biased region" description="Acidic residues" evidence="8">
    <location>
        <begin position="341"/>
        <end position="359"/>
    </location>
</feature>
<keyword evidence="6" id="KW-0508">mRNA splicing</keyword>
<comment type="similarity">
    <text evidence="2">Belongs to the pinin family.</text>
</comment>
<dbReference type="PANTHER" id="PTHR12707:SF0">
    <property type="entry name" value="PININ"/>
    <property type="match status" value="1"/>
</dbReference>
<evidence type="ECO:0000256" key="7">
    <source>
        <dbReference type="ARBA" id="ARBA00023242"/>
    </source>
</evidence>
<keyword evidence="5" id="KW-0804">Transcription</keyword>
<evidence type="ECO:0000256" key="6">
    <source>
        <dbReference type="ARBA" id="ARBA00023187"/>
    </source>
</evidence>
<feature type="compositionally biased region" description="Basic and acidic residues" evidence="8">
    <location>
        <begin position="32"/>
        <end position="43"/>
    </location>
</feature>
<organism evidence="10 11">
    <name type="scientific">Zymoseptoria tritici ST99CH_1A5</name>
    <dbReference type="NCBI Taxonomy" id="1276529"/>
    <lineage>
        <taxon>Eukaryota</taxon>
        <taxon>Fungi</taxon>
        <taxon>Dikarya</taxon>
        <taxon>Ascomycota</taxon>
        <taxon>Pezizomycotina</taxon>
        <taxon>Dothideomycetes</taxon>
        <taxon>Dothideomycetidae</taxon>
        <taxon>Mycosphaerellales</taxon>
        <taxon>Mycosphaerellaceae</taxon>
        <taxon>Zymoseptoria</taxon>
    </lineage>
</organism>
<dbReference type="AlphaFoldDB" id="A0A1Y6LDL0"/>
<evidence type="ECO:0000256" key="8">
    <source>
        <dbReference type="SAM" id="MobiDB-lite"/>
    </source>
</evidence>
<dbReference type="Proteomes" id="UP000215453">
    <property type="component" value="Chromosome 3"/>
</dbReference>
<evidence type="ECO:0000313" key="10">
    <source>
        <dbReference type="EMBL" id="SMY22554.1"/>
    </source>
</evidence>
<evidence type="ECO:0000259" key="9">
    <source>
        <dbReference type="Pfam" id="PF04696"/>
    </source>
</evidence>
<accession>A0A1Y6LDL0</accession>
<gene>
    <name evidence="10" type="ORF">ZT1A5_G3994</name>
</gene>
<evidence type="ECO:0000256" key="2">
    <source>
        <dbReference type="ARBA" id="ARBA00010386"/>
    </source>
</evidence>
<sequence>MSEVLASAVIVPSATELEAPDTSIEQNGLKRRQSETSETENKRQRTGKSPPPASEENADTKTSDSTVQIDSPSTNPSTNVNGDDTQKPDASREERRKSSVAGDKQRSKRLFGALLGNLNQPRDRTSKRRAEIEQRRKAELEKQDNERLEDKQRRLARLAVHRKKEQVNVDEHNMHTRHKNLLNSANMLRTKVEPRLYYRPWDLLSDDEDTIAQQVSDAREQIDKEVADFAREKEERLAAIRDPRDAPTQADAAPGADIEAMDTDTNKDSQPHSTNQESSTSAAGGEAGKANDADEAMQDSTSKEADAEARDESEKPAETTTGTIEDAQKTAAEIEAKRVEAEDEGDLVVEGDGEDTVIY</sequence>